<protein>
    <submittedName>
        <fullName evidence="2">Uncharacterized conserved protein, DUF427 family</fullName>
    </submittedName>
</protein>
<dbReference type="PANTHER" id="PTHR43058:SF1">
    <property type="entry name" value="DUF427 DOMAIN-CONTAINING PROTEIN"/>
    <property type="match status" value="1"/>
</dbReference>
<gene>
    <name evidence="2" type="ORF">MNAB215_412</name>
</gene>
<dbReference type="Pfam" id="PF04248">
    <property type="entry name" value="NTP_transf_9"/>
    <property type="match status" value="1"/>
</dbReference>
<dbReference type="Proteomes" id="UP000240424">
    <property type="component" value="Unassembled WGS sequence"/>
</dbReference>
<dbReference type="InterPro" id="IPR038694">
    <property type="entry name" value="DUF427_sf"/>
</dbReference>
<evidence type="ECO:0000313" key="3">
    <source>
        <dbReference type="Proteomes" id="UP000240424"/>
    </source>
</evidence>
<name>A0A2U3P3A7_9MYCO</name>
<accession>A0A2U3P3A7</accession>
<dbReference type="Gene3D" id="2.170.150.40">
    <property type="entry name" value="Domain of unknown function (DUF427)"/>
    <property type="match status" value="1"/>
</dbReference>
<dbReference type="PANTHER" id="PTHR43058">
    <property type="entry name" value="SLR0655 PROTEIN"/>
    <property type="match status" value="1"/>
</dbReference>
<dbReference type="AlphaFoldDB" id="A0A2U3P3A7"/>
<evidence type="ECO:0000313" key="2">
    <source>
        <dbReference type="EMBL" id="SPM38236.1"/>
    </source>
</evidence>
<reference evidence="2 3" key="1">
    <citation type="submission" date="2017-01" db="EMBL/GenBank/DDBJ databases">
        <authorList>
            <consortium name="Urmite Genomes"/>
        </authorList>
    </citation>
    <scope>NUCLEOTIDE SEQUENCE [LARGE SCALE GENOMIC DNA]</scope>
    <source>
        <strain evidence="2 3">AB215</strain>
    </source>
</reference>
<sequence length="166" mass="18221">VTTRPKPITPGVGQESVWDYPRPPRLEPFLGSITVELGGKRIASTDHAWRVLETSHPPTYYLPREAFADGVLRETSGSSWCEWKGQATYYDLVTDARVSPKAAWSYLHPSPGFEQIVEAVAVMAALVDRCTVNGEQVVPQPGGFYGGWITSWIVGPFKGVPGSMGW</sequence>
<dbReference type="EMBL" id="FUEZ01000003">
    <property type="protein sequence ID" value="SPM38236.1"/>
    <property type="molecule type" value="Genomic_DNA"/>
</dbReference>
<keyword evidence="3" id="KW-1185">Reference proteome</keyword>
<dbReference type="InterPro" id="IPR007361">
    <property type="entry name" value="DUF427"/>
</dbReference>
<feature type="domain" description="DUF427" evidence="1">
    <location>
        <begin position="33"/>
        <end position="124"/>
    </location>
</feature>
<evidence type="ECO:0000259" key="1">
    <source>
        <dbReference type="Pfam" id="PF04248"/>
    </source>
</evidence>
<dbReference type="STRING" id="1841861.GCA_900157365_04615"/>
<feature type="non-terminal residue" evidence="2">
    <location>
        <position position="1"/>
    </location>
</feature>
<organism evidence="2 3">
    <name type="scientific">Mycobacterium numidiamassiliense</name>
    <dbReference type="NCBI Taxonomy" id="1841861"/>
    <lineage>
        <taxon>Bacteria</taxon>
        <taxon>Bacillati</taxon>
        <taxon>Actinomycetota</taxon>
        <taxon>Actinomycetes</taxon>
        <taxon>Mycobacteriales</taxon>
        <taxon>Mycobacteriaceae</taxon>
        <taxon>Mycobacterium</taxon>
    </lineage>
</organism>
<proteinExistence type="predicted"/>